<evidence type="ECO:0000313" key="9">
    <source>
        <dbReference type="EMBL" id="APD73208.1"/>
    </source>
</evidence>
<evidence type="ECO:0000256" key="3">
    <source>
        <dbReference type="ARBA" id="ARBA00022475"/>
    </source>
</evidence>
<sequence>MSTRLQQAILVLYVAAEATAQQGQLQTCSSTCACERRALNTARHLASSLETTAKTLADNAEKAMKLTAAAAGAEGGDKQILAPAAALALNQVLQQARSFSEAAPKVVAAERRLISLAAHYKTLAALKRAGDTAKIAGTSSSNYAAGTYTAETLSPAKTAECAEEEAEDRQTAGQLVLETDMKFKDQQLYSAISMACQVTAGTVCTGTTTNDFILTKVTLSTTQTTASGSALSAGNFANIAADPILEPPITNANINSEISDLKNAVQKLQEIKTIADSTIYTSDDTLVKFVTRQVFKVATSEKPTAEQAAEVAKHIKETYGSTAGDFQTKIWKKVENTEVSFNSAKAIETKQLSKVTPEEAVASSIAVSLANQQNSDGKACPLAQPPDNKMEKCVGKKGASCTGDCELDGAICKPKKKGDEENKEKTGTTNTTGRNSFLINKAHLWLAFFVL</sequence>
<dbReference type="AlphaFoldDB" id="A0A1J0R5U3"/>
<evidence type="ECO:0000256" key="8">
    <source>
        <dbReference type="SAM" id="SignalP"/>
    </source>
</evidence>
<evidence type="ECO:0000256" key="5">
    <source>
        <dbReference type="ARBA" id="ARBA00023136"/>
    </source>
</evidence>
<dbReference type="SUPFAM" id="SSF58087">
    <property type="entry name" value="Variant surface glycoprotein (N-terminal domain)"/>
    <property type="match status" value="1"/>
</dbReference>
<keyword evidence="5" id="KW-0472">Membrane</keyword>
<dbReference type="PROSITE" id="PS51257">
    <property type="entry name" value="PROKAR_LIPOPROTEIN"/>
    <property type="match status" value="1"/>
</dbReference>
<comment type="function">
    <text evidence="1">VSG forms a coat on the surface of the parasite. The trypanosome evades the immune response of the host by expressing a series of antigenically distinct VSGs from an estimated 1000 VSG genes.</text>
</comment>
<keyword evidence="3" id="KW-1003">Cell membrane</keyword>
<dbReference type="EMBL" id="KX699252">
    <property type="protein sequence ID" value="APD73208.1"/>
    <property type="molecule type" value="Genomic_DNA"/>
</dbReference>
<organism evidence="9">
    <name type="scientific">Trypanosoma brucei</name>
    <dbReference type="NCBI Taxonomy" id="5691"/>
    <lineage>
        <taxon>Eukaryota</taxon>
        <taxon>Discoba</taxon>
        <taxon>Euglenozoa</taxon>
        <taxon>Kinetoplastea</taxon>
        <taxon>Metakinetoplastina</taxon>
        <taxon>Trypanosomatida</taxon>
        <taxon>Trypanosomatidae</taxon>
        <taxon>Trypanosoma</taxon>
    </lineage>
</organism>
<keyword evidence="6" id="KW-0325">Glycoprotein</keyword>
<dbReference type="GO" id="GO:0098552">
    <property type="term" value="C:side of membrane"/>
    <property type="evidence" value="ECO:0007669"/>
    <property type="project" value="UniProtKB-KW"/>
</dbReference>
<evidence type="ECO:0000256" key="2">
    <source>
        <dbReference type="ARBA" id="ARBA00004609"/>
    </source>
</evidence>
<evidence type="ECO:0000256" key="6">
    <source>
        <dbReference type="ARBA" id="ARBA00023180"/>
    </source>
</evidence>
<feature type="signal peptide" evidence="8">
    <location>
        <begin position="1"/>
        <end position="20"/>
    </location>
</feature>
<dbReference type="GO" id="GO:0005886">
    <property type="term" value="C:plasma membrane"/>
    <property type="evidence" value="ECO:0007669"/>
    <property type="project" value="UniProtKB-SubCell"/>
</dbReference>
<comment type="subcellular location">
    <subcellularLocation>
        <location evidence="2">Cell membrane</location>
        <topology evidence="2">Lipid-anchor</topology>
        <topology evidence="2">GPI-anchor</topology>
    </subcellularLocation>
</comment>
<protein>
    <submittedName>
        <fullName evidence="9">Variant surface glycoprotein 1125.433</fullName>
    </submittedName>
</protein>
<name>A0A1J0R5U3_9TRYP</name>
<feature type="chain" id="PRO_5012091222" evidence="8">
    <location>
        <begin position="21"/>
        <end position="451"/>
    </location>
</feature>
<evidence type="ECO:0000256" key="4">
    <source>
        <dbReference type="ARBA" id="ARBA00022622"/>
    </source>
</evidence>
<keyword evidence="4" id="KW-0336">GPI-anchor</keyword>
<keyword evidence="7" id="KW-0449">Lipoprotein</keyword>
<accession>A0A1J0R5U3</accession>
<dbReference type="VEuPathDB" id="TriTrypDB:Tb427_000042600"/>
<reference evidence="9" key="1">
    <citation type="submission" date="2016-08" db="EMBL/GenBank/DDBJ databases">
        <title>VSG repertoire of Trypanosoma brucei EATRO 1125.</title>
        <authorList>
            <person name="Cross G.A."/>
        </authorList>
    </citation>
    <scope>NUCLEOTIDE SEQUENCE</scope>
    <source>
        <strain evidence="9">EATRO 1125</strain>
    </source>
</reference>
<evidence type="ECO:0000256" key="1">
    <source>
        <dbReference type="ARBA" id="ARBA00002523"/>
    </source>
</evidence>
<evidence type="ECO:0000256" key="7">
    <source>
        <dbReference type="ARBA" id="ARBA00023288"/>
    </source>
</evidence>
<proteinExistence type="predicted"/>
<dbReference type="InterPro" id="IPR027446">
    <property type="entry name" value="VSG_C_dom_sf"/>
</dbReference>
<keyword evidence="8" id="KW-0732">Signal</keyword>
<dbReference type="SUPFAM" id="SSF118251">
    <property type="entry name" value="Variant surface glycoprotein MITAT 1.2, VSG 221, C-terminal domain"/>
    <property type="match status" value="1"/>
</dbReference>